<dbReference type="Pfam" id="PF03401">
    <property type="entry name" value="TctC"/>
    <property type="match status" value="1"/>
</dbReference>
<keyword evidence="2" id="KW-0732">Signal</keyword>
<dbReference type="AlphaFoldDB" id="A0AA86J8B4"/>
<dbReference type="InterPro" id="IPR005064">
    <property type="entry name" value="BUG"/>
</dbReference>
<sequence>MTFCLIKKGLTALAVLSCSTGVALADTYPSKPITLIVPFAAGGTTDIVARIVADKLGRELGQTVIVDNRGGGGGSIGAGLVAKASPDGYTLGVSTLSTHAVIAACNPKVSYDPIKDFKAITNMAGSPNVLTVNPKFPAQDFKQFLAYVKKNPGKFSYATSGPCSIQQMVGEQFKMETGTDILHVPYRGAGPALNDLLGGSVDMMFDNLPSSMSHIKSERLRPLAVAWPTRVHNLPNVPTFKELGLAAVNEPVWYGLVAPSGTPDAIIQKLNVATVKVLKLPAVQERLRESGAEPVGNSPAQHAAEIKKEMERMQTLVKKQNIQFDGS</sequence>
<dbReference type="PIRSF" id="PIRSF017082">
    <property type="entry name" value="YflP"/>
    <property type="match status" value="1"/>
</dbReference>
<protein>
    <submittedName>
        <fullName evidence="3">Tripartite tricarboxylate transporter substrate binding protein BugE</fullName>
    </submittedName>
</protein>
<dbReference type="Gene3D" id="3.40.190.150">
    <property type="entry name" value="Bordetella uptake gene, domain 1"/>
    <property type="match status" value="1"/>
</dbReference>
<dbReference type="Gene3D" id="3.40.190.10">
    <property type="entry name" value="Periplasmic binding protein-like II"/>
    <property type="match status" value="1"/>
</dbReference>
<evidence type="ECO:0000256" key="1">
    <source>
        <dbReference type="ARBA" id="ARBA00006987"/>
    </source>
</evidence>
<name>A0AA86J8B4_9BURK</name>
<organism evidence="3 4">
    <name type="scientific">Limnobacter thiooxidans</name>
    <dbReference type="NCBI Taxonomy" id="131080"/>
    <lineage>
        <taxon>Bacteria</taxon>
        <taxon>Pseudomonadati</taxon>
        <taxon>Pseudomonadota</taxon>
        <taxon>Betaproteobacteria</taxon>
        <taxon>Burkholderiales</taxon>
        <taxon>Burkholderiaceae</taxon>
        <taxon>Limnobacter</taxon>
    </lineage>
</organism>
<dbReference type="RefSeq" id="WP_130556095.1">
    <property type="nucleotide sequence ID" value="NZ_AP028947.1"/>
</dbReference>
<dbReference type="PANTHER" id="PTHR42928">
    <property type="entry name" value="TRICARBOXYLATE-BINDING PROTEIN"/>
    <property type="match status" value="1"/>
</dbReference>
<reference evidence="3 4" key="1">
    <citation type="submission" date="2023-10" db="EMBL/GenBank/DDBJ databases">
        <title>Complete Genome Sequence of Limnobacter thiooxidans CS-K2T, Isolated from freshwater lake sediments in Bavaria, Germany.</title>
        <authorList>
            <person name="Naruki M."/>
            <person name="Watanabe A."/>
            <person name="Warashina T."/>
            <person name="Morita T."/>
            <person name="Arakawa K."/>
        </authorList>
    </citation>
    <scope>NUCLEOTIDE SEQUENCE [LARGE SCALE GENOMIC DNA]</scope>
    <source>
        <strain evidence="3 4">CS-K2</strain>
    </source>
</reference>
<dbReference type="PANTHER" id="PTHR42928:SF5">
    <property type="entry name" value="BLR1237 PROTEIN"/>
    <property type="match status" value="1"/>
</dbReference>
<keyword evidence="4" id="KW-1185">Reference proteome</keyword>
<dbReference type="SUPFAM" id="SSF53850">
    <property type="entry name" value="Periplasmic binding protein-like II"/>
    <property type="match status" value="1"/>
</dbReference>
<dbReference type="CDD" id="cd13577">
    <property type="entry name" value="PBP2_BugE_Glu"/>
    <property type="match status" value="1"/>
</dbReference>
<accession>A0AA86J8B4</accession>
<dbReference type="KEGG" id="lto:RGQ30_19310"/>
<proteinExistence type="inferred from homology"/>
<feature type="chain" id="PRO_5045704689" evidence="2">
    <location>
        <begin position="26"/>
        <end position="327"/>
    </location>
</feature>
<comment type="similarity">
    <text evidence="1">Belongs to the UPF0065 (bug) family.</text>
</comment>
<dbReference type="Proteomes" id="UP001329151">
    <property type="component" value="Chromosome"/>
</dbReference>
<dbReference type="EMBL" id="AP028947">
    <property type="protein sequence ID" value="BET26430.1"/>
    <property type="molecule type" value="Genomic_DNA"/>
</dbReference>
<evidence type="ECO:0000256" key="2">
    <source>
        <dbReference type="SAM" id="SignalP"/>
    </source>
</evidence>
<feature type="signal peptide" evidence="2">
    <location>
        <begin position="1"/>
        <end position="25"/>
    </location>
</feature>
<gene>
    <name evidence="3" type="ORF">RGQ30_19310</name>
</gene>
<evidence type="ECO:0000313" key="4">
    <source>
        <dbReference type="Proteomes" id="UP001329151"/>
    </source>
</evidence>
<evidence type="ECO:0000313" key="3">
    <source>
        <dbReference type="EMBL" id="BET26430.1"/>
    </source>
</evidence>
<dbReference type="InterPro" id="IPR042100">
    <property type="entry name" value="Bug_dom1"/>
</dbReference>